<dbReference type="AlphaFoldDB" id="A0AAD4KWH8"/>
<name>A0AAD4KWH8_9EURO</name>
<dbReference type="RefSeq" id="XP_046074479.1">
    <property type="nucleotide sequence ID" value="XM_046209395.1"/>
</dbReference>
<reference evidence="1" key="1">
    <citation type="submission" date="2021-12" db="EMBL/GenBank/DDBJ databases">
        <title>Convergent genome expansion in fungi linked to evolution of root-endophyte symbiosis.</title>
        <authorList>
            <consortium name="DOE Joint Genome Institute"/>
            <person name="Ke Y.-H."/>
            <person name="Bonito G."/>
            <person name="Liao H.-L."/>
            <person name="Looney B."/>
            <person name="Rojas-Flechas A."/>
            <person name="Nash J."/>
            <person name="Hameed K."/>
            <person name="Schadt C."/>
            <person name="Martin F."/>
            <person name="Crous P.W."/>
            <person name="Miettinen O."/>
            <person name="Magnuson J.K."/>
            <person name="Labbe J."/>
            <person name="Jacobson D."/>
            <person name="Doktycz M.J."/>
            <person name="Veneault-Fourrey C."/>
            <person name="Kuo A."/>
            <person name="Mondo S."/>
            <person name="Calhoun S."/>
            <person name="Riley R."/>
            <person name="Ohm R."/>
            <person name="LaButti K."/>
            <person name="Andreopoulos B."/>
            <person name="Pangilinan J."/>
            <person name="Nolan M."/>
            <person name="Tritt A."/>
            <person name="Clum A."/>
            <person name="Lipzen A."/>
            <person name="Daum C."/>
            <person name="Barry K."/>
            <person name="Grigoriev I.V."/>
            <person name="Vilgalys R."/>
        </authorList>
    </citation>
    <scope>NUCLEOTIDE SEQUENCE</scope>
    <source>
        <strain evidence="1">PMI_201</strain>
    </source>
</reference>
<protein>
    <submittedName>
        <fullName evidence="1">Uncharacterized protein</fullName>
    </submittedName>
</protein>
<organism evidence="1 2">
    <name type="scientific">Talaromyces proteolyticus</name>
    <dbReference type="NCBI Taxonomy" id="1131652"/>
    <lineage>
        <taxon>Eukaryota</taxon>
        <taxon>Fungi</taxon>
        <taxon>Dikarya</taxon>
        <taxon>Ascomycota</taxon>
        <taxon>Pezizomycotina</taxon>
        <taxon>Eurotiomycetes</taxon>
        <taxon>Eurotiomycetidae</taxon>
        <taxon>Eurotiales</taxon>
        <taxon>Trichocomaceae</taxon>
        <taxon>Talaromyces</taxon>
        <taxon>Talaromyces sect. Bacilispori</taxon>
    </lineage>
</organism>
<keyword evidence="2" id="KW-1185">Reference proteome</keyword>
<evidence type="ECO:0000313" key="1">
    <source>
        <dbReference type="EMBL" id="KAH8700773.1"/>
    </source>
</evidence>
<dbReference type="EMBL" id="JAJTJA010000004">
    <property type="protein sequence ID" value="KAH8700773.1"/>
    <property type="molecule type" value="Genomic_DNA"/>
</dbReference>
<sequence>MWLNDWTRPLRTKRGLGLGFLKFAAVAFPTSEDPWPINCTPTISQYLLRIGLHCVVPESEHNRIPKIWMTRCLKV</sequence>
<proteinExistence type="predicted"/>
<gene>
    <name evidence="1" type="ORF">BGW36DRAFT_135540</name>
</gene>
<dbReference type="GeneID" id="70239682"/>
<accession>A0AAD4KWH8</accession>
<dbReference type="Proteomes" id="UP001201262">
    <property type="component" value="Unassembled WGS sequence"/>
</dbReference>
<evidence type="ECO:0000313" key="2">
    <source>
        <dbReference type="Proteomes" id="UP001201262"/>
    </source>
</evidence>
<comment type="caution">
    <text evidence="1">The sequence shown here is derived from an EMBL/GenBank/DDBJ whole genome shotgun (WGS) entry which is preliminary data.</text>
</comment>